<dbReference type="Proteomes" id="UP000887116">
    <property type="component" value="Unassembled WGS sequence"/>
</dbReference>
<dbReference type="AlphaFoldDB" id="A0A8X6HR67"/>
<accession>A0A8X6HR67</accession>
<name>A0A8X6HR67_TRICU</name>
<proteinExistence type="predicted"/>
<comment type="caution">
    <text evidence="1">The sequence shown here is derived from an EMBL/GenBank/DDBJ whole genome shotgun (WGS) entry which is preliminary data.</text>
</comment>
<keyword evidence="2" id="KW-1185">Reference proteome</keyword>
<dbReference type="EMBL" id="BMAO01008868">
    <property type="protein sequence ID" value="GFR27020.1"/>
    <property type="molecule type" value="Genomic_DNA"/>
</dbReference>
<evidence type="ECO:0000313" key="2">
    <source>
        <dbReference type="Proteomes" id="UP000887116"/>
    </source>
</evidence>
<reference evidence="1" key="1">
    <citation type="submission" date="2020-07" db="EMBL/GenBank/DDBJ databases">
        <title>Multicomponent nature underlies the extraordinary mechanical properties of spider dragline silk.</title>
        <authorList>
            <person name="Kono N."/>
            <person name="Nakamura H."/>
            <person name="Mori M."/>
            <person name="Yoshida Y."/>
            <person name="Ohtoshi R."/>
            <person name="Malay A.D."/>
            <person name="Moran D.A.P."/>
            <person name="Tomita M."/>
            <person name="Numata K."/>
            <person name="Arakawa K."/>
        </authorList>
    </citation>
    <scope>NUCLEOTIDE SEQUENCE</scope>
</reference>
<evidence type="ECO:0000313" key="1">
    <source>
        <dbReference type="EMBL" id="GFR27020.1"/>
    </source>
</evidence>
<gene>
    <name evidence="1" type="ORF">TNCT_137391</name>
</gene>
<protein>
    <submittedName>
        <fullName evidence="1">Uncharacterized protein</fullName>
    </submittedName>
</protein>
<organism evidence="1 2">
    <name type="scientific">Trichonephila clavata</name>
    <name type="common">Joro spider</name>
    <name type="synonym">Nephila clavata</name>
    <dbReference type="NCBI Taxonomy" id="2740835"/>
    <lineage>
        <taxon>Eukaryota</taxon>
        <taxon>Metazoa</taxon>
        <taxon>Ecdysozoa</taxon>
        <taxon>Arthropoda</taxon>
        <taxon>Chelicerata</taxon>
        <taxon>Arachnida</taxon>
        <taxon>Araneae</taxon>
        <taxon>Araneomorphae</taxon>
        <taxon>Entelegynae</taxon>
        <taxon>Araneoidea</taxon>
        <taxon>Nephilidae</taxon>
        <taxon>Trichonephila</taxon>
    </lineage>
</organism>
<sequence length="90" mass="10243">MPLHDFSLKLSLSVADISLPKRIRGRKLMILPKKLGIKTREESPQGQSELALGVDERRQFVINWSGMSAYGSFKSIFRVVSHYTLECHPD</sequence>